<dbReference type="AlphaFoldDB" id="A0A2N3L5A5"/>
<keyword evidence="3" id="KW-1185">Reference proteome</keyword>
<dbReference type="Pfam" id="PF00582">
    <property type="entry name" value="Usp"/>
    <property type="match status" value="1"/>
</dbReference>
<reference evidence="2 3" key="1">
    <citation type="submission" date="2017-09" db="EMBL/GenBank/DDBJ databases">
        <title>Biodiversity and function of Thalassospira species in the particle-attached aromatic-hydrocarbon-degrading consortia from the surface seawater of the China South Sea.</title>
        <authorList>
            <person name="Dong C."/>
            <person name="Lai Q."/>
            <person name="Shao Z."/>
        </authorList>
    </citation>
    <scope>NUCLEOTIDE SEQUENCE [LARGE SCALE GENOMIC DNA]</scope>
    <source>
        <strain evidence="2 3">139Z-12</strain>
    </source>
</reference>
<dbReference type="SUPFAM" id="SSF52402">
    <property type="entry name" value="Adenine nucleotide alpha hydrolases-like"/>
    <property type="match status" value="1"/>
</dbReference>
<accession>A0A2N3L5A5</accession>
<evidence type="ECO:0000313" key="2">
    <source>
        <dbReference type="EMBL" id="PKR58013.1"/>
    </source>
</evidence>
<sequence>MYQKMLVPVDLAHVDKLEKAIQTAVDLALHYKAEICFLGVGVNTPSDVAHTPKEFEQKLSEFAKDCRTKFGVTATAIAHISHDPAVDLSKALVAKADELKADLIVMATHVPGIADHVFTSHGGYVASHSDLSVMLVR</sequence>
<dbReference type="InterPro" id="IPR014729">
    <property type="entry name" value="Rossmann-like_a/b/a_fold"/>
</dbReference>
<evidence type="ECO:0000313" key="3">
    <source>
        <dbReference type="Proteomes" id="UP000233332"/>
    </source>
</evidence>
<comment type="caution">
    <text evidence="2">The sequence shown here is derived from an EMBL/GenBank/DDBJ whole genome shotgun (WGS) entry which is preliminary data.</text>
</comment>
<feature type="domain" description="UspA" evidence="1">
    <location>
        <begin position="1"/>
        <end position="137"/>
    </location>
</feature>
<dbReference type="CDD" id="cd00293">
    <property type="entry name" value="USP-like"/>
    <property type="match status" value="1"/>
</dbReference>
<dbReference type="Proteomes" id="UP000233332">
    <property type="component" value="Unassembled WGS sequence"/>
</dbReference>
<proteinExistence type="predicted"/>
<dbReference type="EMBL" id="NXGX01000005">
    <property type="protein sequence ID" value="PKR58013.1"/>
    <property type="molecule type" value="Genomic_DNA"/>
</dbReference>
<organism evidence="2 3">
    <name type="scientific">Thalassospira lohafexi</name>
    <dbReference type="NCBI Taxonomy" id="744227"/>
    <lineage>
        <taxon>Bacteria</taxon>
        <taxon>Pseudomonadati</taxon>
        <taxon>Pseudomonadota</taxon>
        <taxon>Alphaproteobacteria</taxon>
        <taxon>Rhodospirillales</taxon>
        <taxon>Thalassospiraceae</taxon>
        <taxon>Thalassospira</taxon>
    </lineage>
</organism>
<protein>
    <submittedName>
        <fullName evidence="2">Universal stress protein UspA</fullName>
    </submittedName>
</protein>
<name>A0A2N3L5A5_9PROT</name>
<dbReference type="InterPro" id="IPR006016">
    <property type="entry name" value="UspA"/>
</dbReference>
<evidence type="ECO:0000259" key="1">
    <source>
        <dbReference type="Pfam" id="PF00582"/>
    </source>
</evidence>
<dbReference type="RefSeq" id="WP_101303297.1">
    <property type="nucleotide sequence ID" value="NZ_NXGX01000005.1"/>
</dbReference>
<gene>
    <name evidence="2" type="ORF">COO92_14805</name>
</gene>
<dbReference type="Gene3D" id="3.40.50.620">
    <property type="entry name" value="HUPs"/>
    <property type="match status" value="1"/>
</dbReference>